<dbReference type="Proteomes" id="UP000193920">
    <property type="component" value="Unassembled WGS sequence"/>
</dbReference>
<keyword evidence="1" id="KW-0812">Transmembrane</keyword>
<dbReference type="EMBL" id="MCOG01000143">
    <property type="protein sequence ID" value="ORY37313.1"/>
    <property type="molecule type" value="Genomic_DNA"/>
</dbReference>
<sequence length="56" mass="6618">KNFFKVEEMKRKIQKNKKDSERNEKISKMLVDTSIKVAIVSVSISCLWLIYKKISN</sequence>
<comment type="caution">
    <text evidence="2">The sequence shown here is derived from an EMBL/GenBank/DDBJ whole genome shotgun (WGS) entry which is preliminary data.</text>
</comment>
<evidence type="ECO:0000313" key="3">
    <source>
        <dbReference type="Proteomes" id="UP000193920"/>
    </source>
</evidence>
<name>A0A1Y2BRF5_9FUNG</name>
<feature type="non-terminal residue" evidence="2">
    <location>
        <position position="1"/>
    </location>
</feature>
<feature type="transmembrane region" description="Helical" evidence="1">
    <location>
        <begin position="33"/>
        <end position="51"/>
    </location>
</feature>
<dbReference type="AlphaFoldDB" id="A0A1Y2BRF5"/>
<accession>A0A1Y2BRF5</accession>
<evidence type="ECO:0000256" key="1">
    <source>
        <dbReference type="SAM" id="Phobius"/>
    </source>
</evidence>
<reference evidence="2 3" key="1">
    <citation type="submission" date="2016-08" db="EMBL/GenBank/DDBJ databases">
        <title>A Parts List for Fungal Cellulosomes Revealed by Comparative Genomics.</title>
        <authorList>
            <consortium name="DOE Joint Genome Institute"/>
            <person name="Haitjema C.H."/>
            <person name="Gilmore S.P."/>
            <person name="Henske J.K."/>
            <person name="Solomon K.V."/>
            <person name="De Groot R."/>
            <person name="Kuo A."/>
            <person name="Mondo S.J."/>
            <person name="Salamov A.A."/>
            <person name="Labutti K."/>
            <person name="Zhao Z."/>
            <person name="Chiniquy J."/>
            <person name="Barry K."/>
            <person name="Brewer H.M."/>
            <person name="Purvine S.O."/>
            <person name="Wright A.T."/>
            <person name="Boxma B."/>
            <person name="Van Alen T."/>
            <person name="Hackstein J.H."/>
            <person name="Baker S.E."/>
            <person name="Grigoriev I.V."/>
            <person name="O'Malley M.A."/>
        </authorList>
    </citation>
    <scope>NUCLEOTIDE SEQUENCE [LARGE SCALE GENOMIC DNA]</scope>
    <source>
        <strain evidence="2 3">G1</strain>
    </source>
</reference>
<protein>
    <submittedName>
        <fullName evidence="2">Uncharacterized protein</fullName>
    </submittedName>
</protein>
<keyword evidence="3" id="KW-1185">Reference proteome</keyword>
<keyword evidence="1" id="KW-1133">Transmembrane helix</keyword>
<evidence type="ECO:0000313" key="2">
    <source>
        <dbReference type="EMBL" id="ORY37313.1"/>
    </source>
</evidence>
<organism evidence="2 3">
    <name type="scientific">Neocallimastix californiae</name>
    <dbReference type="NCBI Taxonomy" id="1754190"/>
    <lineage>
        <taxon>Eukaryota</taxon>
        <taxon>Fungi</taxon>
        <taxon>Fungi incertae sedis</taxon>
        <taxon>Chytridiomycota</taxon>
        <taxon>Chytridiomycota incertae sedis</taxon>
        <taxon>Neocallimastigomycetes</taxon>
        <taxon>Neocallimastigales</taxon>
        <taxon>Neocallimastigaceae</taxon>
        <taxon>Neocallimastix</taxon>
    </lineage>
</organism>
<keyword evidence="1" id="KW-0472">Membrane</keyword>
<gene>
    <name evidence="2" type="ORF">LY90DRAFT_704650</name>
</gene>
<proteinExistence type="predicted"/>